<gene>
    <name evidence="1" type="ORF">WHR41_00044</name>
</gene>
<dbReference type="PANTHER" id="PTHR42057">
    <property type="entry name" value="F-BOX DOMAIN PROTEIN (AFU_ORTHOLOGUE AFUA_4G00200)"/>
    <property type="match status" value="1"/>
</dbReference>
<dbReference type="RefSeq" id="XP_069234383.1">
    <property type="nucleotide sequence ID" value="XM_069368650.1"/>
</dbReference>
<protein>
    <recommendedName>
        <fullName evidence="3">F-box domain-containing protein</fullName>
    </recommendedName>
</protein>
<comment type="caution">
    <text evidence="1">The sequence shown here is derived from an EMBL/GenBank/DDBJ whole genome shotgun (WGS) entry which is preliminary data.</text>
</comment>
<reference evidence="1 2" key="1">
    <citation type="journal article" date="2020" name="Microbiol. Resour. Announc.">
        <title>Draft Genome Sequence of a Cladosporium Species Isolated from the Mesophotic Ascidian Didemnum maculosum.</title>
        <authorList>
            <person name="Gioti A."/>
            <person name="Siaperas R."/>
            <person name="Nikolaivits E."/>
            <person name="Le Goff G."/>
            <person name="Ouazzani J."/>
            <person name="Kotoulas G."/>
            <person name="Topakas E."/>
        </authorList>
    </citation>
    <scope>NUCLEOTIDE SEQUENCE [LARGE SCALE GENOMIC DNA]</scope>
    <source>
        <strain evidence="1 2">TM138-S3</strain>
    </source>
</reference>
<organism evidence="1 2">
    <name type="scientific">Cladosporium halotolerans</name>
    <dbReference type="NCBI Taxonomy" id="1052096"/>
    <lineage>
        <taxon>Eukaryota</taxon>
        <taxon>Fungi</taxon>
        <taxon>Dikarya</taxon>
        <taxon>Ascomycota</taxon>
        <taxon>Pezizomycotina</taxon>
        <taxon>Dothideomycetes</taxon>
        <taxon>Dothideomycetidae</taxon>
        <taxon>Cladosporiales</taxon>
        <taxon>Cladosporiaceae</taxon>
        <taxon>Cladosporium</taxon>
    </lineage>
</organism>
<dbReference type="EMBL" id="JAAQHG020000001">
    <property type="protein sequence ID" value="KAL1591278.1"/>
    <property type="molecule type" value="Genomic_DNA"/>
</dbReference>
<keyword evidence="2" id="KW-1185">Reference proteome</keyword>
<dbReference type="AlphaFoldDB" id="A0AB34L219"/>
<dbReference type="PANTHER" id="PTHR42057:SF2">
    <property type="entry name" value="F-BOX DOMAIN PROTEIN (AFU_ORTHOLOGUE AFUA_4G00200)-RELATED"/>
    <property type="match status" value="1"/>
</dbReference>
<evidence type="ECO:0000313" key="2">
    <source>
        <dbReference type="Proteomes" id="UP000803884"/>
    </source>
</evidence>
<dbReference type="Proteomes" id="UP000803884">
    <property type="component" value="Unassembled WGS sequence"/>
</dbReference>
<dbReference type="SUPFAM" id="SSF52047">
    <property type="entry name" value="RNI-like"/>
    <property type="match status" value="1"/>
</dbReference>
<sequence length="487" mass="55371">MNLLDLPDELLDLCCSSGVQVAQTLRLTCRRISPIAAKRLFSNVHLLPTTTSAKKARAILEDDKLNAVVKTISIRASLRVNQRSEQIEQLTWDIHDKDDPEWAEGDQHGVDIDGEPSTTFKVMLEDIGLFKNLRRVELIHDSDVSGPSNEDLAPANHHEWTDYRETFFTKLLAALNHPEHPANKVHSLSIVHLQDLVNADIATSSNFKAVLSRLDSLDLCVATEAYDPAPETEISISERHEFFTYDLIKYWLKPLQSQLVHLKIYCDTYWGYVPYCPLQTLHFPRLQSLSLGNMTFTHDSQLHWILSHSATLRSLSLDDCPIIQTSKLGFLHSENHHPILNVCNTLTETEDQTTRHYPTRWHTYFDAFRTGAPHLTHFAFGHGLWWPTNGNSEVASAFWAAPELPAKLPPGRYMLFMYGSGPSPWVRTELEGSVEWGRIDGEDCGRAYEDDWDEEFDGPCPVYPDCWGEDDKALRELMRAVRGRIGG</sequence>
<name>A0AB34L219_9PEZI</name>
<proteinExistence type="predicted"/>
<dbReference type="GeneID" id="96001488"/>
<accession>A0AB34L219</accession>
<evidence type="ECO:0000313" key="1">
    <source>
        <dbReference type="EMBL" id="KAL1591278.1"/>
    </source>
</evidence>
<evidence type="ECO:0008006" key="3">
    <source>
        <dbReference type="Google" id="ProtNLM"/>
    </source>
</evidence>